<keyword evidence="2" id="KW-0472">Membrane</keyword>
<evidence type="ECO:0000313" key="5">
    <source>
        <dbReference type="Proteomes" id="UP000555756"/>
    </source>
</evidence>
<proteinExistence type="predicted"/>
<dbReference type="InterPro" id="IPR026841">
    <property type="entry name" value="Aur1/Ipt1"/>
</dbReference>
<dbReference type="Gene3D" id="1.20.144.10">
    <property type="entry name" value="Phosphatidic acid phosphatase type 2/haloperoxidase"/>
    <property type="match status" value="1"/>
</dbReference>
<organism evidence="4 5">
    <name type="scientific">Gluconacetobacter azotocaptans</name>
    <dbReference type="NCBI Taxonomy" id="142834"/>
    <lineage>
        <taxon>Bacteria</taxon>
        <taxon>Pseudomonadati</taxon>
        <taxon>Pseudomonadota</taxon>
        <taxon>Alphaproteobacteria</taxon>
        <taxon>Acetobacterales</taxon>
        <taxon>Acetobacteraceae</taxon>
        <taxon>Gluconacetobacter</taxon>
    </lineage>
</organism>
<dbReference type="EMBL" id="JABEQF010000006">
    <property type="protein sequence ID" value="MBB2190187.1"/>
    <property type="molecule type" value="Genomic_DNA"/>
</dbReference>
<dbReference type="GO" id="GO:0016020">
    <property type="term" value="C:membrane"/>
    <property type="evidence" value="ECO:0007669"/>
    <property type="project" value="UniProtKB-SubCell"/>
</dbReference>
<dbReference type="Pfam" id="PF14378">
    <property type="entry name" value="PAP2_3"/>
    <property type="match status" value="1"/>
</dbReference>
<feature type="transmembrane region" description="Helical" evidence="2">
    <location>
        <begin position="106"/>
        <end position="124"/>
    </location>
</feature>
<feature type="transmembrane region" description="Helical" evidence="2">
    <location>
        <begin position="248"/>
        <end position="265"/>
    </location>
</feature>
<feature type="transmembrane region" description="Helical" evidence="2">
    <location>
        <begin position="136"/>
        <end position="162"/>
    </location>
</feature>
<comment type="caution">
    <text evidence="4">The sequence shown here is derived from an EMBL/GenBank/DDBJ whole genome shotgun (WGS) entry which is preliminary data.</text>
</comment>
<feature type="domain" description="Inositolphosphotransferase Aur1/Ipt1" evidence="3">
    <location>
        <begin position="95"/>
        <end position="264"/>
    </location>
</feature>
<feature type="compositionally biased region" description="Basic residues" evidence="1">
    <location>
        <begin position="50"/>
        <end position="60"/>
    </location>
</feature>
<feature type="transmembrane region" description="Helical" evidence="2">
    <location>
        <begin position="225"/>
        <end position="242"/>
    </location>
</feature>
<evidence type="ECO:0000256" key="1">
    <source>
        <dbReference type="SAM" id="MobiDB-lite"/>
    </source>
</evidence>
<protein>
    <recommendedName>
        <fullName evidence="3">Inositolphosphotransferase Aur1/Ipt1 domain-containing protein</fullName>
    </recommendedName>
</protein>
<dbReference type="Proteomes" id="UP000555756">
    <property type="component" value="Unassembled WGS sequence"/>
</dbReference>
<sequence>MRQYHEASRATIVSRRHRGTFRRHGDGRARYRPPFPGFLPHLSRCRLLPHPHGRHGGTARRHADPPADRATPAARGRHDLHSSCGTPRLYGGTAAATPRRDRRLDVVYGMTVPSMLASALFLGCANRMPRLWRFCFIYIMSALTCIVVSAFIPAIGAMINYATLQKILASLPPGAGRYHQQVFGLYHARSTDTIDVRHLQGVVTFPSFHAVMAFLAPFAAWESAALLAAACVWCAAVLLSAIPVGGHYAVDLIAGAAVFAVFAWLSRPRHLTEREPV</sequence>
<evidence type="ECO:0000313" key="4">
    <source>
        <dbReference type="EMBL" id="MBB2190187.1"/>
    </source>
</evidence>
<name>A0A7W4JSQ9_9PROT</name>
<keyword evidence="2" id="KW-1133">Transmembrane helix</keyword>
<gene>
    <name evidence="4" type="ORF">HLH34_09425</name>
</gene>
<evidence type="ECO:0000256" key="2">
    <source>
        <dbReference type="SAM" id="Phobius"/>
    </source>
</evidence>
<keyword evidence="5" id="KW-1185">Reference proteome</keyword>
<evidence type="ECO:0000259" key="3">
    <source>
        <dbReference type="Pfam" id="PF14378"/>
    </source>
</evidence>
<feature type="region of interest" description="Disordered" evidence="1">
    <location>
        <begin position="50"/>
        <end position="96"/>
    </location>
</feature>
<keyword evidence="2" id="KW-0812">Transmembrane</keyword>
<reference evidence="4 5" key="1">
    <citation type="submission" date="2020-04" db="EMBL/GenBank/DDBJ databases">
        <title>Description of novel Gluconacetobacter.</title>
        <authorList>
            <person name="Sombolestani A."/>
        </authorList>
    </citation>
    <scope>NUCLEOTIDE SEQUENCE [LARGE SCALE GENOMIC DNA]</scope>
    <source>
        <strain evidence="4 5">LMG 21311</strain>
    </source>
</reference>
<accession>A0A7W4JSQ9</accession>
<dbReference type="AlphaFoldDB" id="A0A7W4JSQ9"/>